<keyword evidence="2" id="KW-1185">Reference proteome</keyword>
<reference evidence="2" key="1">
    <citation type="journal article" date="2019" name="Int. J. Syst. Evol. Microbiol.">
        <title>The Global Catalogue of Microorganisms (GCM) 10K type strain sequencing project: providing services to taxonomists for standard genome sequencing and annotation.</title>
        <authorList>
            <consortium name="The Broad Institute Genomics Platform"/>
            <consortium name="The Broad Institute Genome Sequencing Center for Infectious Disease"/>
            <person name="Wu L."/>
            <person name="Ma J."/>
        </authorList>
    </citation>
    <scope>NUCLEOTIDE SEQUENCE [LARGE SCALE GENOMIC DNA]</scope>
    <source>
        <strain evidence="2">CCM 7491</strain>
    </source>
</reference>
<dbReference type="RefSeq" id="WP_380798960.1">
    <property type="nucleotide sequence ID" value="NZ_JBHRVU010000005.1"/>
</dbReference>
<name>A0ABV7NKL0_9SPHN</name>
<organism evidence="1 2">
    <name type="scientific">Sphingobium rhizovicinum</name>
    <dbReference type="NCBI Taxonomy" id="432308"/>
    <lineage>
        <taxon>Bacteria</taxon>
        <taxon>Pseudomonadati</taxon>
        <taxon>Pseudomonadota</taxon>
        <taxon>Alphaproteobacteria</taxon>
        <taxon>Sphingomonadales</taxon>
        <taxon>Sphingomonadaceae</taxon>
        <taxon>Sphingobium</taxon>
    </lineage>
</organism>
<comment type="caution">
    <text evidence="1">The sequence shown here is derived from an EMBL/GenBank/DDBJ whole genome shotgun (WGS) entry which is preliminary data.</text>
</comment>
<dbReference type="Proteomes" id="UP001595681">
    <property type="component" value="Unassembled WGS sequence"/>
</dbReference>
<evidence type="ECO:0000313" key="2">
    <source>
        <dbReference type="Proteomes" id="UP001595681"/>
    </source>
</evidence>
<gene>
    <name evidence="1" type="ORF">ACFOKF_23195</name>
</gene>
<protein>
    <submittedName>
        <fullName evidence="1">Uncharacterized protein</fullName>
    </submittedName>
</protein>
<evidence type="ECO:0000313" key="1">
    <source>
        <dbReference type="EMBL" id="MFC3444059.1"/>
    </source>
</evidence>
<dbReference type="EMBL" id="JBHRVU010000005">
    <property type="protein sequence ID" value="MFC3444059.1"/>
    <property type="molecule type" value="Genomic_DNA"/>
</dbReference>
<proteinExistence type="predicted"/>
<sequence length="80" mass="9044">MIERFARTICKLRGVPPDDHHFDFDTQWQAVAREAKGLLISMLEPTEHMTRAGAKMGGCDIDQARAIYRAMVDAAIDRNI</sequence>
<accession>A0ABV7NKL0</accession>